<dbReference type="EMBL" id="JAGMVS010000064">
    <property type="protein sequence ID" value="MCM2437458.1"/>
    <property type="molecule type" value="Genomic_DNA"/>
</dbReference>
<dbReference type="SMART" id="SM00958">
    <property type="entry name" value="SecA_PP_bind"/>
    <property type="match status" value="1"/>
</dbReference>
<gene>
    <name evidence="10" type="ORF">KAK10_06000</name>
</gene>
<dbReference type="Pfam" id="PF01043">
    <property type="entry name" value="SecA_PP_bind"/>
    <property type="match status" value="1"/>
</dbReference>
<dbReference type="Gene3D" id="3.40.50.300">
    <property type="entry name" value="P-loop containing nucleotide triphosphate hydrolases"/>
    <property type="match status" value="2"/>
</dbReference>
<dbReference type="Gene3D" id="3.90.1440.10">
    <property type="entry name" value="SecA, preprotein cross-linking domain"/>
    <property type="match status" value="1"/>
</dbReference>
<dbReference type="Pfam" id="PF21090">
    <property type="entry name" value="P-loop_SecA"/>
    <property type="match status" value="1"/>
</dbReference>
<evidence type="ECO:0000259" key="9">
    <source>
        <dbReference type="PROSITE" id="PS51196"/>
    </source>
</evidence>
<keyword evidence="7" id="KW-0811">Translocation</keyword>
<dbReference type="InterPro" id="IPR036670">
    <property type="entry name" value="SecA_X-link_sf"/>
</dbReference>
<dbReference type="PANTHER" id="PTHR30612:SF0">
    <property type="entry name" value="CHLOROPLAST PROTEIN-TRANSPORTING ATPASE"/>
    <property type="match status" value="1"/>
</dbReference>
<sequence>MTNKGIEKAEHLFGITGLLTTRGQDLYRHLLLALRVTYLFKLNHDYVVENGEIVLLDNINGRKIGGTKLQAGLHQALEAKEKIPITNESRAIASITYQNLFRKFKKLAGMTGTGMSDRQEFLDTYGLNVVAIPTNKPVQRIDKRDLVFADNQTKILASIEEVKAAYAIGRPVLIATGSVTMSNLYSRILLNGQISHSVLNASRVARESAIIAQAGTYGAITVTINFKGTSIKKSVRIGRKYRSKLC</sequence>
<evidence type="ECO:0000256" key="5">
    <source>
        <dbReference type="ARBA" id="ARBA00022927"/>
    </source>
</evidence>
<dbReference type="RefSeq" id="WP_205143583.1">
    <property type="nucleotide sequence ID" value="NZ_JAFBDN010000007.1"/>
</dbReference>
<keyword evidence="4" id="KW-0067">ATP-binding</keyword>
<keyword evidence="8" id="KW-0472">Membrane</keyword>
<accession>A0ABT0VHZ6</accession>
<dbReference type="InterPro" id="IPR000185">
    <property type="entry name" value="SecA"/>
</dbReference>
<dbReference type="PROSITE" id="PS51196">
    <property type="entry name" value="SECA_MOTOR_DEAD"/>
    <property type="match status" value="1"/>
</dbReference>
<dbReference type="InterPro" id="IPR044722">
    <property type="entry name" value="SecA_SF2_C"/>
</dbReference>
<reference evidence="10" key="1">
    <citation type="submission" date="2021-04" db="EMBL/GenBank/DDBJ databases">
        <title>Taxonomic assessment of Weissella genus.</title>
        <authorList>
            <person name="Fanelli F."/>
            <person name="Chieffi D."/>
            <person name="Dell'Aquila A."/>
            <person name="Gyu-Sung C."/>
            <person name="Franz C.M.A.P."/>
            <person name="Fusco V."/>
        </authorList>
    </citation>
    <scope>NUCLEOTIDE SEQUENCE</scope>
    <source>
        <strain evidence="10">LMG 25373</strain>
    </source>
</reference>
<dbReference type="PRINTS" id="PR00906">
    <property type="entry name" value="SECA"/>
</dbReference>
<dbReference type="PANTHER" id="PTHR30612">
    <property type="entry name" value="SECA INNER MEMBRANE COMPONENT OF SEC PROTEIN SECRETION SYSTEM"/>
    <property type="match status" value="1"/>
</dbReference>
<keyword evidence="11" id="KW-1185">Reference proteome</keyword>
<evidence type="ECO:0000313" key="11">
    <source>
        <dbReference type="Proteomes" id="UP001057481"/>
    </source>
</evidence>
<keyword evidence="6" id="KW-1278">Translocase</keyword>
<evidence type="ECO:0000256" key="8">
    <source>
        <dbReference type="ARBA" id="ARBA00023136"/>
    </source>
</evidence>
<protein>
    <recommendedName>
        <fullName evidence="9">SecA family profile domain-containing protein</fullName>
    </recommendedName>
</protein>
<evidence type="ECO:0000256" key="2">
    <source>
        <dbReference type="ARBA" id="ARBA00022475"/>
    </source>
</evidence>
<evidence type="ECO:0000256" key="1">
    <source>
        <dbReference type="ARBA" id="ARBA00022448"/>
    </source>
</evidence>
<dbReference type="InterPro" id="IPR027417">
    <property type="entry name" value="P-loop_NTPase"/>
</dbReference>
<name>A0ABT0VHZ6_9LACO</name>
<dbReference type="InterPro" id="IPR014018">
    <property type="entry name" value="SecA_motor_DEAD"/>
</dbReference>
<dbReference type="SMART" id="SM00957">
    <property type="entry name" value="SecA_DEAD"/>
    <property type="match status" value="1"/>
</dbReference>
<evidence type="ECO:0000256" key="7">
    <source>
        <dbReference type="ARBA" id="ARBA00023010"/>
    </source>
</evidence>
<evidence type="ECO:0000256" key="3">
    <source>
        <dbReference type="ARBA" id="ARBA00022741"/>
    </source>
</evidence>
<keyword evidence="3" id="KW-0547">Nucleotide-binding</keyword>
<comment type="caution">
    <text evidence="10">The sequence shown here is derived from an EMBL/GenBank/DDBJ whole genome shotgun (WGS) entry which is preliminary data.</text>
</comment>
<organism evidence="10 11">
    <name type="scientific">Periweissella beninensis</name>
    <dbReference type="NCBI Taxonomy" id="504936"/>
    <lineage>
        <taxon>Bacteria</taxon>
        <taxon>Bacillati</taxon>
        <taxon>Bacillota</taxon>
        <taxon>Bacilli</taxon>
        <taxon>Lactobacillales</taxon>
        <taxon>Lactobacillaceae</taxon>
        <taxon>Periweissella</taxon>
    </lineage>
</organism>
<dbReference type="InterPro" id="IPR011115">
    <property type="entry name" value="SecA_DEAD"/>
</dbReference>
<keyword evidence="5" id="KW-0653">Protein transport</keyword>
<dbReference type="InterPro" id="IPR011130">
    <property type="entry name" value="SecA_preprotein_X-link_dom"/>
</dbReference>
<feature type="domain" description="SecA family profile" evidence="9">
    <location>
        <begin position="1"/>
        <end position="246"/>
    </location>
</feature>
<dbReference type="SUPFAM" id="SSF81767">
    <property type="entry name" value="Pre-protein crosslinking domain of SecA"/>
    <property type="match status" value="1"/>
</dbReference>
<evidence type="ECO:0000256" key="6">
    <source>
        <dbReference type="ARBA" id="ARBA00022967"/>
    </source>
</evidence>
<dbReference type="Proteomes" id="UP001057481">
    <property type="component" value="Unassembled WGS sequence"/>
</dbReference>
<evidence type="ECO:0000313" key="10">
    <source>
        <dbReference type="EMBL" id="MCM2437458.1"/>
    </source>
</evidence>
<proteinExistence type="predicted"/>
<dbReference type="SUPFAM" id="SSF52540">
    <property type="entry name" value="P-loop containing nucleoside triphosphate hydrolases"/>
    <property type="match status" value="2"/>
</dbReference>
<evidence type="ECO:0000256" key="4">
    <source>
        <dbReference type="ARBA" id="ARBA00022840"/>
    </source>
</evidence>
<keyword evidence="2" id="KW-1003">Cell membrane</keyword>
<keyword evidence="1" id="KW-0813">Transport</keyword>